<dbReference type="InterPro" id="IPR016024">
    <property type="entry name" value="ARM-type_fold"/>
</dbReference>
<evidence type="ECO:0000256" key="2">
    <source>
        <dbReference type="ARBA" id="ARBA00014933"/>
    </source>
</evidence>
<dbReference type="eggNOG" id="KOG4413">
    <property type="taxonomic scope" value="Eukaryota"/>
</dbReference>
<name>H2YAS0_CIOSA</name>
<dbReference type="InterPro" id="IPR011989">
    <property type="entry name" value="ARM-like"/>
</dbReference>
<evidence type="ECO:0000313" key="3">
    <source>
        <dbReference type="Ensembl" id="ENSCSAVP00000002418.1"/>
    </source>
</evidence>
<dbReference type="AlphaFoldDB" id="H2YAS0"/>
<dbReference type="Ensembl" id="ENSCSAVT00000002457.1">
    <property type="protein sequence ID" value="ENSCSAVP00000002418.1"/>
    <property type="gene ID" value="ENSCSAVG00000001417.1"/>
</dbReference>
<dbReference type="Proteomes" id="UP000007875">
    <property type="component" value="Unassembled WGS sequence"/>
</dbReference>
<dbReference type="GO" id="GO:0043248">
    <property type="term" value="P:proteasome assembly"/>
    <property type="evidence" value="ECO:0007669"/>
    <property type="project" value="InterPro"/>
</dbReference>
<dbReference type="PANTHER" id="PTHR13554:SF10">
    <property type="entry name" value="26S PROTEASOME NON-ATPASE REGULATORY SUBUNIT 5"/>
    <property type="match status" value="1"/>
</dbReference>
<dbReference type="STRING" id="51511.ENSCSAVP00000002418"/>
<reference evidence="4" key="1">
    <citation type="submission" date="2003-08" db="EMBL/GenBank/DDBJ databases">
        <authorList>
            <person name="Birren B."/>
            <person name="Nusbaum C."/>
            <person name="Abebe A."/>
            <person name="Abouelleil A."/>
            <person name="Adekoya E."/>
            <person name="Ait-zahra M."/>
            <person name="Allen N."/>
            <person name="Allen T."/>
            <person name="An P."/>
            <person name="Anderson M."/>
            <person name="Anderson S."/>
            <person name="Arachchi H."/>
            <person name="Armbruster J."/>
            <person name="Bachantsang P."/>
            <person name="Baldwin J."/>
            <person name="Barry A."/>
            <person name="Bayul T."/>
            <person name="Blitshsteyn B."/>
            <person name="Bloom T."/>
            <person name="Blye J."/>
            <person name="Boguslavskiy L."/>
            <person name="Borowsky M."/>
            <person name="Boukhgalter B."/>
            <person name="Brunache A."/>
            <person name="Butler J."/>
            <person name="Calixte N."/>
            <person name="Calvo S."/>
            <person name="Camarata J."/>
            <person name="Campo K."/>
            <person name="Chang J."/>
            <person name="Cheshatsang Y."/>
            <person name="Citroen M."/>
            <person name="Collymore A."/>
            <person name="Considine T."/>
            <person name="Cook A."/>
            <person name="Cooke P."/>
            <person name="Corum B."/>
            <person name="Cuomo C."/>
            <person name="David R."/>
            <person name="Dawoe T."/>
            <person name="Degray S."/>
            <person name="Dodge S."/>
            <person name="Dooley K."/>
            <person name="Dorje P."/>
            <person name="Dorjee K."/>
            <person name="Dorris L."/>
            <person name="Duffey N."/>
            <person name="Dupes A."/>
            <person name="Elkins T."/>
            <person name="Engels R."/>
            <person name="Erickson J."/>
            <person name="Farina A."/>
            <person name="Faro S."/>
            <person name="Ferreira P."/>
            <person name="Fischer H."/>
            <person name="Fitzgerald M."/>
            <person name="Foley K."/>
            <person name="Gage D."/>
            <person name="Galagan J."/>
            <person name="Gearin G."/>
            <person name="Gnerre S."/>
            <person name="Gnirke A."/>
            <person name="Goyette A."/>
            <person name="Graham J."/>
            <person name="Grandbois E."/>
            <person name="Gyaltsen K."/>
            <person name="Hafez N."/>
            <person name="Hagopian D."/>
            <person name="Hagos B."/>
            <person name="Hall J."/>
            <person name="Hatcher B."/>
            <person name="Heller A."/>
            <person name="Higgins H."/>
            <person name="Honan T."/>
            <person name="Horn A."/>
            <person name="Houde N."/>
            <person name="Hughes L."/>
            <person name="Hulme W."/>
            <person name="Husby E."/>
            <person name="Iliev I."/>
            <person name="Jaffe D."/>
            <person name="Jones C."/>
            <person name="Kamal M."/>
            <person name="Kamat A."/>
            <person name="Kamvysselis M."/>
            <person name="Karlsson E."/>
            <person name="Kells C."/>
            <person name="Kieu A."/>
            <person name="Kisner P."/>
            <person name="Kodira C."/>
            <person name="Kulbokas E."/>
            <person name="Labutti K."/>
            <person name="Lama D."/>
            <person name="Landers T."/>
            <person name="Leger J."/>
            <person name="Levine S."/>
            <person name="Lewis D."/>
            <person name="Lewis T."/>
            <person name="Lindblad-toh K."/>
            <person name="Liu X."/>
            <person name="Lokyitsang T."/>
            <person name="Lokyitsang Y."/>
            <person name="Lucien O."/>
            <person name="Lui A."/>
            <person name="Ma L.J."/>
            <person name="Mabbitt R."/>
            <person name="Macdonald J."/>
            <person name="Maclean C."/>
            <person name="Major J."/>
            <person name="Manning J."/>
            <person name="Marabella R."/>
            <person name="Maru K."/>
            <person name="Matthews C."/>
            <person name="Mauceli E."/>
            <person name="Mccarthy M."/>
            <person name="Mcdonough S."/>
            <person name="Mcghee T."/>
            <person name="Meldrim J."/>
            <person name="Meneus L."/>
            <person name="Mesirov J."/>
            <person name="Mihalev A."/>
            <person name="Mihova T."/>
            <person name="Mikkelsen T."/>
            <person name="Mlenga V."/>
            <person name="Moru K."/>
            <person name="Mozes J."/>
            <person name="Mulrain L."/>
            <person name="Munson G."/>
            <person name="Naylor J."/>
            <person name="Newes C."/>
            <person name="Nguyen C."/>
            <person name="Nguyen N."/>
            <person name="Nguyen T."/>
            <person name="Nicol R."/>
            <person name="Nielsen C."/>
            <person name="Nizzari M."/>
            <person name="Norbu C."/>
            <person name="Norbu N."/>
            <person name="O'donnell P."/>
            <person name="Okoawo O."/>
            <person name="O'leary S."/>
            <person name="Omotosho B."/>
            <person name="O'neill K."/>
            <person name="Osman S."/>
            <person name="Parker S."/>
            <person name="Perrin D."/>
            <person name="Phunkhang P."/>
            <person name="Piqani B."/>
            <person name="Purcell S."/>
            <person name="Rachupka T."/>
            <person name="Ramasamy U."/>
            <person name="Rameau R."/>
            <person name="Ray V."/>
            <person name="Raymond C."/>
            <person name="Retta R."/>
            <person name="Richardson S."/>
            <person name="Rise C."/>
            <person name="Rodriguez J."/>
            <person name="Rogers J."/>
            <person name="Rogov P."/>
            <person name="Rutman M."/>
            <person name="Schupbach R."/>
            <person name="Seaman C."/>
            <person name="Settipalli S."/>
            <person name="Sharpe T."/>
            <person name="Sheridan J."/>
            <person name="Sherpa N."/>
            <person name="Shi J."/>
            <person name="Smirnov S."/>
            <person name="Smith C."/>
            <person name="Sougnez C."/>
            <person name="Spencer B."/>
            <person name="Stalker J."/>
            <person name="Stange-thomann N."/>
            <person name="Stavropoulos S."/>
            <person name="Stetson K."/>
            <person name="Stone C."/>
            <person name="Stone S."/>
            <person name="Stubbs M."/>
            <person name="Talamas J."/>
            <person name="Tchuinga P."/>
            <person name="Tenzing P."/>
            <person name="Tesfaye S."/>
            <person name="Theodore J."/>
            <person name="Thoulutsang Y."/>
            <person name="Topham K."/>
            <person name="Towey S."/>
            <person name="Tsamla T."/>
            <person name="Tsomo N."/>
            <person name="Vallee D."/>
            <person name="Vassiliev H."/>
            <person name="Venkataraman V."/>
            <person name="Vinson J."/>
            <person name="Vo A."/>
            <person name="Wade C."/>
            <person name="Wang S."/>
            <person name="Wangchuk T."/>
            <person name="Wangdi T."/>
            <person name="Whittaker C."/>
            <person name="Wilkinson J."/>
            <person name="Wu Y."/>
            <person name="Wyman D."/>
            <person name="Yadav S."/>
            <person name="Yang S."/>
            <person name="Yang X."/>
            <person name="Yeager S."/>
            <person name="Yee E."/>
            <person name="Young G."/>
            <person name="Zainoun J."/>
            <person name="Zembeck L."/>
            <person name="Zimmer A."/>
            <person name="Zody M."/>
            <person name="Lander E."/>
        </authorList>
    </citation>
    <scope>NUCLEOTIDE SEQUENCE [LARGE SCALE GENOMIC DNA]</scope>
</reference>
<keyword evidence="4" id="KW-1185">Reference proteome</keyword>
<reference evidence="3" key="2">
    <citation type="submission" date="2025-08" db="UniProtKB">
        <authorList>
            <consortium name="Ensembl"/>
        </authorList>
    </citation>
    <scope>IDENTIFICATION</scope>
</reference>
<dbReference type="OMA" id="WGQEYIS"/>
<dbReference type="SUPFAM" id="SSF48371">
    <property type="entry name" value="ARM repeat"/>
    <property type="match status" value="1"/>
</dbReference>
<protein>
    <recommendedName>
        <fullName evidence="2">26S proteasome non-ATPase regulatory subunit 5</fullName>
    </recommendedName>
</protein>
<comment type="similarity">
    <text evidence="1">Belongs to the proteasome subunit S5B/HSM3 family.</text>
</comment>
<accession>H2YAS0</accession>
<sequence>MDQNLSALMHNLSISENRLETLIFEIKTVVASSHSSHFKNIIKAADLESLFLCLDTSEREEIEAICFILTSLLPIVDPVDVAVQLSSSIQKGLTHPNSDVQLLTLKELQRIVGTTDGASALADSPETSRFAIFLVGHQDESLSLAAVKFLSDLGKTSPNAARIILKPGFQPHYRDLKTVMQKSDIVRFRVYEIVCNIQSESNEMLELCIESGLIKQLIEELDGNDVLSKVTCCAMLSEMSSSKHSLDYITQSGVVSKMVEMVKDSDSDPFSDLYVPGLIRFFGNISLNNGPLCLMELYPTFLYVLFSFIECNELPKKQVAIETLGVIGETLEGKQLLSDQGENFTCALKEVFQVLRYGKQDLRLIAVQCVTSLLDHKKIHEDSLELAYAITFPWFQLISNNPIDSIISLCKQPFPDIRCSGYALLNTVAESRWGVEVMVEVATLVEFLLDRATESERMCKDAKFAVVKTLSKADNVASVFGNQNYLRFRQFVNEGPYYVGTQLSVAIDEA</sequence>
<proteinExistence type="inferred from homology"/>
<evidence type="ECO:0000313" key="4">
    <source>
        <dbReference type="Proteomes" id="UP000007875"/>
    </source>
</evidence>
<dbReference type="PANTHER" id="PTHR13554">
    <property type="entry name" value="26S PROTEASOME NON-ATPASE REGULATORY SUBUNIT 5-RELATED"/>
    <property type="match status" value="1"/>
</dbReference>
<dbReference type="GeneTree" id="ENSGT00390000013040"/>
<dbReference type="FunCoup" id="H2YAS0">
    <property type="interactions" value="813"/>
</dbReference>
<dbReference type="HOGENOM" id="CLU_043710_0_0_1"/>
<dbReference type="InterPro" id="IPR019538">
    <property type="entry name" value="PSMD5"/>
</dbReference>
<dbReference type="Gene3D" id="1.25.10.10">
    <property type="entry name" value="Leucine-rich Repeat Variant"/>
    <property type="match status" value="1"/>
</dbReference>
<dbReference type="InParanoid" id="H2YAS0"/>
<reference evidence="3" key="3">
    <citation type="submission" date="2025-09" db="UniProtKB">
        <authorList>
            <consortium name="Ensembl"/>
        </authorList>
    </citation>
    <scope>IDENTIFICATION</scope>
</reference>
<dbReference type="Pfam" id="PF10508">
    <property type="entry name" value="Proteasom_PSMB"/>
    <property type="match status" value="1"/>
</dbReference>
<organism evidence="3 4">
    <name type="scientific">Ciona savignyi</name>
    <name type="common">Pacific transparent sea squirt</name>
    <dbReference type="NCBI Taxonomy" id="51511"/>
    <lineage>
        <taxon>Eukaryota</taxon>
        <taxon>Metazoa</taxon>
        <taxon>Chordata</taxon>
        <taxon>Tunicata</taxon>
        <taxon>Ascidiacea</taxon>
        <taxon>Phlebobranchia</taxon>
        <taxon>Cionidae</taxon>
        <taxon>Ciona</taxon>
    </lineage>
</organism>
<evidence type="ECO:0000256" key="1">
    <source>
        <dbReference type="ARBA" id="ARBA00006823"/>
    </source>
</evidence>
<dbReference type="GO" id="GO:0005829">
    <property type="term" value="C:cytosol"/>
    <property type="evidence" value="ECO:0007669"/>
    <property type="project" value="TreeGrafter"/>
</dbReference>